<name>A0A6A7A2X9_9PLEO</name>
<dbReference type="InterPro" id="IPR000757">
    <property type="entry name" value="Beta-glucanase-like"/>
</dbReference>
<dbReference type="GO" id="GO:0009251">
    <property type="term" value="P:glucan catabolic process"/>
    <property type="evidence" value="ECO:0007669"/>
    <property type="project" value="TreeGrafter"/>
</dbReference>
<evidence type="ECO:0000259" key="7">
    <source>
        <dbReference type="PROSITE" id="PS51762"/>
    </source>
</evidence>
<dbReference type="Proteomes" id="UP000799424">
    <property type="component" value="Unassembled WGS sequence"/>
</dbReference>
<evidence type="ECO:0000256" key="3">
    <source>
        <dbReference type="ARBA" id="ARBA00012599"/>
    </source>
</evidence>
<dbReference type="EMBL" id="MU006224">
    <property type="protein sequence ID" value="KAF2827483.1"/>
    <property type="molecule type" value="Genomic_DNA"/>
</dbReference>
<dbReference type="EC" id="3.2.1.6" evidence="3"/>
<sequence>MLTTTLSTLFTLVAITTAHDEPESTVGAYALTADLTYDTFFEGFEFFNEKDPTDGYVQYQDLKSAIAKGLVGYLNDTQSVFMGVDYTTKDPKGRDAVRIRSKKAWNQGLAIADIQHMPPSQCGVWPAYWLLGSDAQGKENWPDEGEIDILEGVNDYENNAVTLHTNKGCTMDNTTQMVSGASTSLPYTGSLFTSDCDVKNPDQPKNAGCSIKAPKTLPGAQMGIADSTEQTVFPSYGTAFNTAGGGIYATEWTSTYISVWFIPRDSPLYALASSASPDPTQWGMPVAHFAGKSCDYVKKFVNLKMIFNTTFCGQWAGDPKEWNKSCAKKTGVAKCEDYVRDNPEAFADSYWEVRGVKWYQKPAATKRGAGTEGFVKGKAGRWQRA</sequence>
<comment type="similarity">
    <text evidence="2">Belongs to the glycosyl hydrolase 16 family.</text>
</comment>
<dbReference type="OrthoDB" id="192832at2759"/>
<evidence type="ECO:0000256" key="5">
    <source>
        <dbReference type="ARBA" id="ARBA00023295"/>
    </source>
</evidence>
<feature type="domain" description="GH16" evidence="7">
    <location>
        <begin position="30"/>
        <end position="324"/>
    </location>
</feature>
<keyword evidence="6" id="KW-0732">Signal</keyword>
<dbReference type="Pfam" id="PF26113">
    <property type="entry name" value="GH16_XgeA"/>
    <property type="match status" value="2"/>
</dbReference>
<dbReference type="Gene3D" id="2.60.120.200">
    <property type="match status" value="1"/>
</dbReference>
<gene>
    <name evidence="8" type="ORF">CC86DRAFT_290712</name>
</gene>
<dbReference type="FunFam" id="2.60.120.200:FF:000114">
    <property type="entry name" value="Probable endo-1,3(4)-beta-glucanase NFIA_089530"/>
    <property type="match status" value="1"/>
</dbReference>
<evidence type="ECO:0000256" key="2">
    <source>
        <dbReference type="ARBA" id="ARBA00006865"/>
    </source>
</evidence>
<proteinExistence type="inferred from homology"/>
<dbReference type="PANTHER" id="PTHR10963">
    <property type="entry name" value="GLYCOSYL HYDROLASE-RELATED"/>
    <property type="match status" value="1"/>
</dbReference>
<keyword evidence="9" id="KW-1185">Reference proteome</keyword>
<keyword evidence="4" id="KW-0378">Hydrolase</keyword>
<dbReference type="InterPro" id="IPR050546">
    <property type="entry name" value="Glycosyl_Hydrlase_16"/>
</dbReference>
<dbReference type="AlphaFoldDB" id="A0A6A7A2X9"/>
<dbReference type="PANTHER" id="PTHR10963:SF24">
    <property type="entry name" value="GLYCOSIDASE C21B10.07-RELATED"/>
    <property type="match status" value="1"/>
</dbReference>
<dbReference type="GO" id="GO:0052861">
    <property type="term" value="F:endo-1,3(4)-beta-glucanase activity"/>
    <property type="evidence" value="ECO:0007669"/>
    <property type="project" value="UniProtKB-EC"/>
</dbReference>
<evidence type="ECO:0000256" key="6">
    <source>
        <dbReference type="SAM" id="SignalP"/>
    </source>
</evidence>
<comment type="catalytic activity">
    <reaction evidence="1">
        <text>Endohydrolysis of (1-&gt;3)- or (1-&gt;4)-linkages in beta-D-glucans when the glucose residue whose reducing group is involved in the linkage to be hydrolyzed is itself substituted at C-3.</text>
        <dbReference type="EC" id="3.2.1.6"/>
    </reaction>
</comment>
<dbReference type="SUPFAM" id="SSF49899">
    <property type="entry name" value="Concanavalin A-like lectins/glucanases"/>
    <property type="match status" value="1"/>
</dbReference>
<organism evidence="8 9">
    <name type="scientific">Ophiobolus disseminans</name>
    <dbReference type="NCBI Taxonomy" id="1469910"/>
    <lineage>
        <taxon>Eukaryota</taxon>
        <taxon>Fungi</taxon>
        <taxon>Dikarya</taxon>
        <taxon>Ascomycota</taxon>
        <taxon>Pezizomycotina</taxon>
        <taxon>Dothideomycetes</taxon>
        <taxon>Pleosporomycetidae</taxon>
        <taxon>Pleosporales</taxon>
        <taxon>Pleosporineae</taxon>
        <taxon>Phaeosphaeriaceae</taxon>
        <taxon>Ophiobolus</taxon>
    </lineage>
</organism>
<dbReference type="PROSITE" id="PS51762">
    <property type="entry name" value="GH16_2"/>
    <property type="match status" value="1"/>
</dbReference>
<evidence type="ECO:0000256" key="1">
    <source>
        <dbReference type="ARBA" id="ARBA00000124"/>
    </source>
</evidence>
<dbReference type="InterPro" id="IPR013320">
    <property type="entry name" value="ConA-like_dom_sf"/>
</dbReference>
<keyword evidence="5" id="KW-0326">Glycosidase</keyword>
<evidence type="ECO:0000256" key="4">
    <source>
        <dbReference type="ARBA" id="ARBA00022801"/>
    </source>
</evidence>
<dbReference type="CDD" id="cd02181">
    <property type="entry name" value="GH16_fungal_Lam16A_glucanase"/>
    <property type="match status" value="1"/>
</dbReference>
<feature type="signal peptide" evidence="6">
    <location>
        <begin position="1"/>
        <end position="18"/>
    </location>
</feature>
<protein>
    <recommendedName>
        <fullName evidence="3">endo-1,3(4)-beta-glucanase</fullName>
        <ecNumber evidence="3">3.2.1.6</ecNumber>
    </recommendedName>
</protein>
<reference evidence="8" key="1">
    <citation type="journal article" date="2020" name="Stud. Mycol.">
        <title>101 Dothideomycetes genomes: a test case for predicting lifestyles and emergence of pathogens.</title>
        <authorList>
            <person name="Haridas S."/>
            <person name="Albert R."/>
            <person name="Binder M."/>
            <person name="Bloem J."/>
            <person name="Labutti K."/>
            <person name="Salamov A."/>
            <person name="Andreopoulos B."/>
            <person name="Baker S."/>
            <person name="Barry K."/>
            <person name="Bills G."/>
            <person name="Bluhm B."/>
            <person name="Cannon C."/>
            <person name="Castanera R."/>
            <person name="Culley D."/>
            <person name="Daum C."/>
            <person name="Ezra D."/>
            <person name="Gonzalez J."/>
            <person name="Henrissat B."/>
            <person name="Kuo A."/>
            <person name="Liang C."/>
            <person name="Lipzen A."/>
            <person name="Lutzoni F."/>
            <person name="Magnuson J."/>
            <person name="Mondo S."/>
            <person name="Nolan M."/>
            <person name="Ohm R."/>
            <person name="Pangilinan J."/>
            <person name="Park H.-J."/>
            <person name="Ramirez L."/>
            <person name="Alfaro M."/>
            <person name="Sun H."/>
            <person name="Tritt A."/>
            <person name="Yoshinaga Y."/>
            <person name="Zwiers L.-H."/>
            <person name="Turgeon B."/>
            <person name="Goodwin S."/>
            <person name="Spatafora J."/>
            <person name="Crous P."/>
            <person name="Grigoriev I."/>
        </authorList>
    </citation>
    <scope>NUCLEOTIDE SEQUENCE</scope>
    <source>
        <strain evidence="8">CBS 113818</strain>
    </source>
</reference>
<evidence type="ECO:0000313" key="9">
    <source>
        <dbReference type="Proteomes" id="UP000799424"/>
    </source>
</evidence>
<feature type="chain" id="PRO_5025419288" description="endo-1,3(4)-beta-glucanase" evidence="6">
    <location>
        <begin position="19"/>
        <end position="385"/>
    </location>
</feature>
<evidence type="ECO:0000313" key="8">
    <source>
        <dbReference type="EMBL" id="KAF2827483.1"/>
    </source>
</evidence>
<accession>A0A6A7A2X9</accession>